<proteinExistence type="evidence at protein level"/>
<protein>
    <submittedName>
        <fullName evidence="1">Uncharacterized protein</fullName>
    </submittedName>
</protein>
<organism evidence="1 2">
    <name type="scientific">Tetrahymena thermophila (strain SB210)</name>
    <dbReference type="NCBI Taxonomy" id="312017"/>
    <lineage>
        <taxon>Eukaryota</taxon>
        <taxon>Sar</taxon>
        <taxon>Alveolata</taxon>
        <taxon>Ciliophora</taxon>
        <taxon>Intramacronucleata</taxon>
        <taxon>Oligohymenophorea</taxon>
        <taxon>Hymenostomatida</taxon>
        <taxon>Tetrahymenina</taxon>
        <taxon>Tetrahymenidae</taxon>
        <taxon>Tetrahymena</taxon>
    </lineage>
</organism>
<sequence>MNPIQFSQFVVNSITKHYFKEVAQGALRPGQVRREVKSVYKDYNPLKIHIFKYKHPRMLEIPMPGHQRRAERVEAQRRRNREQINFFCRYVLAKQGKTIPYN</sequence>
<keyword evidence="3" id="KW-0002">3D-structure</keyword>
<dbReference type="EMBL" id="GG662465">
    <property type="protein sequence ID" value="EAR82553.1"/>
    <property type="molecule type" value="Genomic_DNA"/>
</dbReference>
<dbReference type="InParanoid" id="Q22BA0"/>
<gene>
    <name evidence="1" type="ORF">TTHERM_01108550</name>
</gene>
<dbReference type="Proteomes" id="UP000009168">
    <property type="component" value="Unassembled WGS sequence"/>
</dbReference>
<dbReference type="AlphaFoldDB" id="Q22BA0"/>
<dbReference type="GeneID" id="7828395"/>
<evidence type="ECO:0000313" key="2">
    <source>
        <dbReference type="Proteomes" id="UP000009168"/>
    </source>
</evidence>
<dbReference type="RefSeq" id="XP_001030216.1">
    <property type="nucleotide sequence ID" value="XM_001030216.3"/>
</dbReference>
<reference evidence="3" key="2">
    <citation type="journal article" date="2020" name="Elife">
        <title>Ciliate mitoribosome illuminates evolutionary steps of mitochondrial translation.</title>
        <authorList>
            <person name="Tobiasson V."/>
            <person name="Amunts A."/>
        </authorList>
    </citation>
    <scope>STRUCTURE BY ELECTRON MICROSCOPY (3.70 ANGSTROMS)</scope>
</reference>
<evidence type="ECO:0000313" key="1">
    <source>
        <dbReference type="EMBL" id="EAR82553.1"/>
    </source>
</evidence>
<keyword evidence="2" id="KW-1185">Reference proteome</keyword>
<dbReference type="PDB" id="6Z1P">
    <property type="method" value="EM"/>
    <property type="resolution" value="3.70 A"/>
    <property type="chains" value="Bt=1-102"/>
</dbReference>
<accession>Q22BA0</accession>
<reference evidence="2" key="1">
    <citation type="journal article" date="2006" name="PLoS Biol.">
        <title>Macronuclear genome sequence of the ciliate Tetrahymena thermophila, a model eukaryote.</title>
        <authorList>
            <person name="Eisen J.A."/>
            <person name="Coyne R.S."/>
            <person name="Wu M."/>
            <person name="Wu D."/>
            <person name="Thiagarajan M."/>
            <person name="Wortman J.R."/>
            <person name="Badger J.H."/>
            <person name="Ren Q."/>
            <person name="Amedeo P."/>
            <person name="Jones K.M."/>
            <person name="Tallon L.J."/>
            <person name="Delcher A.L."/>
            <person name="Salzberg S.L."/>
            <person name="Silva J.C."/>
            <person name="Haas B.J."/>
            <person name="Majoros W.H."/>
            <person name="Farzad M."/>
            <person name="Carlton J.M."/>
            <person name="Smith R.K. Jr."/>
            <person name="Garg J."/>
            <person name="Pearlman R.E."/>
            <person name="Karrer K.M."/>
            <person name="Sun L."/>
            <person name="Manning G."/>
            <person name="Elde N.C."/>
            <person name="Turkewitz A.P."/>
            <person name="Asai D.J."/>
            <person name="Wilkes D.E."/>
            <person name="Wang Y."/>
            <person name="Cai H."/>
            <person name="Collins K."/>
            <person name="Stewart B.A."/>
            <person name="Lee S.R."/>
            <person name="Wilamowska K."/>
            <person name="Weinberg Z."/>
            <person name="Ruzzo W.L."/>
            <person name="Wloga D."/>
            <person name="Gaertig J."/>
            <person name="Frankel J."/>
            <person name="Tsao C.-C."/>
            <person name="Gorovsky M.A."/>
            <person name="Keeling P.J."/>
            <person name="Waller R.F."/>
            <person name="Patron N.J."/>
            <person name="Cherry J.M."/>
            <person name="Stover N.A."/>
            <person name="Krieger C.J."/>
            <person name="del Toro C."/>
            <person name="Ryder H.F."/>
            <person name="Williamson S.C."/>
            <person name="Barbeau R.A."/>
            <person name="Hamilton E.P."/>
            <person name="Orias E."/>
        </authorList>
    </citation>
    <scope>NUCLEOTIDE SEQUENCE [LARGE SCALE GENOMIC DNA]</scope>
    <source>
        <strain evidence="2">SB210</strain>
    </source>
</reference>
<dbReference type="STRING" id="312017.Q22BA0"/>
<dbReference type="EMDB" id="EMD-11032"/>
<evidence type="ECO:0007829" key="3">
    <source>
        <dbReference type="PDB" id="6Z1P"/>
    </source>
</evidence>
<name>Q22BA0_TETTS</name>
<dbReference type="HOGENOM" id="CLU_2283107_0_0_1"/>
<dbReference type="KEGG" id="tet:TTHERM_01108550"/>